<gene>
    <name evidence="4" type="ORF">H9Y04_30230</name>
</gene>
<keyword evidence="1" id="KW-0472">Membrane</keyword>
<dbReference type="PANTHER" id="PTHR30627:SF24">
    <property type="entry name" value="PENICILLIN-BINDING PROTEIN 4B"/>
    <property type="match status" value="1"/>
</dbReference>
<evidence type="ECO:0000259" key="2">
    <source>
        <dbReference type="Pfam" id="PF00905"/>
    </source>
</evidence>
<keyword evidence="1" id="KW-0812">Transmembrane</keyword>
<dbReference type="InterPro" id="IPR012338">
    <property type="entry name" value="Beta-lactam/transpept-like"/>
</dbReference>
<dbReference type="Gene3D" id="3.40.710.10">
    <property type="entry name" value="DD-peptidase/beta-lactamase superfamily"/>
    <property type="match status" value="1"/>
</dbReference>
<evidence type="ECO:0000256" key="1">
    <source>
        <dbReference type="SAM" id="Phobius"/>
    </source>
</evidence>
<organism evidence="4 5">
    <name type="scientific">Streptomyces polyasparticus</name>
    <dbReference type="NCBI Taxonomy" id="2767826"/>
    <lineage>
        <taxon>Bacteria</taxon>
        <taxon>Bacillati</taxon>
        <taxon>Actinomycetota</taxon>
        <taxon>Actinomycetes</taxon>
        <taxon>Kitasatosporales</taxon>
        <taxon>Streptomycetaceae</taxon>
        <taxon>Streptomyces</taxon>
    </lineage>
</organism>
<evidence type="ECO:0000313" key="5">
    <source>
        <dbReference type="Proteomes" id="UP000642284"/>
    </source>
</evidence>
<feature type="domain" description="NTF2-like N-terminal transpeptidase" evidence="3">
    <location>
        <begin position="56"/>
        <end position="161"/>
    </location>
</feature>
<dbReference type="SUPFAM" id="SSF56601">
    <property type="entry name" value="beta-lactamase/transpeptidase-like"/>
    <property type="match status" value="1"/>
</dbReference>
<proteinExistence type="predicted"/>
<accession>A0ABR7SMW0</accession>
<dbReference type="InterPro" id="IPR007887">
    <property type="entry name" value="MecA_N"/>
</dbReference>
<protein>
    <submittedName>
        <fullName evidence="4">Penicillin-binding protein</fullName>
    </submittedName>
</protein>
<dbReference type="InterPro" id="IPR050515">
    <property type="entry name" value="Beta-lactam/transpept"/>
</dbReference>
<dbReference type="Proteomes" id="UP000642284">
    <property type="component" value="Unassembled WGS sequence"/>
</dbReference>
<feature type="domain" description="Penicillin-binding protein transpeptidase" evidence="2">
    <location>
        <begin position="262"/>
        <end position="534"/>
    </location>
</feature>
<keyword evidence="5" id="KW-1185">Reference proteome</keyword>
<name>A0ABR7SMW0_9ACTN</name>
<keyword evidence="1" id="KW-1133">Transmembrane helix</keyword>
<dbReference type="Pfam" id="PF05223">
    <property type="entry name" value="MecA_N"/>
    <property type="match status" value="1"/>
</dbReference>
<dbReference type="EMBL" id="JACTVJ010000016">
    <property type="protein sequence ID" value="MBC9716820.1"/>
    <property type="molecule type" value="Genomic_DNA"/>
</dbReference>
<dbReference type="Pfam" id="PF00905">
    <property type="entry name" value="Transpeptidase"/>
    <property type="match status" value="1"/>
</dbReference>
<evidence type="ECO:0000313" key="4">
    <source>
        <dbReference type="EMBL" id="MBC9716820.1"/>
    </source>
</evidence>
<evidence type="ECO:0000259" key="3">
    <source>
        <dbReference type="Pfam" id="PF05223"/>
    </source>
</evidence>
<dbReference type="InterPro" id="IPR001460">
    <property type="entry name" value="PCN-bd_Tpept"/>
</dbReference>
<reference evidence="4 5" key="1">
    <citation type="submission" date="2020-08" db="EMBL/GenBank/DDBJ databases">
        <title>Genemic of Streptomyces polyaspartic.</title>
        <authorList>
            <person name="Liu W."/>
        </authorList>
    </citation>
    <scope>NUCLEOTIDE SEQUENCE [LARGE SCALE GENOMIC DNA]</scope>
    <source>
        <strain evidence="4 5">TRM66268-LWL</strain>
    </source>
</reference>
<comment type="caution">
    <text evidence="4">The sequence shown here is derived from an EMBL/GenBank/DDBJ whole genome shotgun (WGS) entry which is preliminary data.</text>
</comment>
<sequence>MRNGVKTALVGGVFTVMVGVAGYGAVNLYNGVTGGNTASADAKPSSGPVTDEEVADTVGKFFKAWSAGKADAAANLTNDNAAAAKVLASFAGADITKVRIEQGKAAGATVPFAVSATVTYEGKSKPLAYKSELKVVRGETTGAALVDWEPTVVHPELKEGDTFAVGQADDPQIRIVDRRGKVLTAEKYPSLAPVFDHLMTTYGDKAGGKPGLELWIERADQTAYNTTLVTLAKGEPGKLRTTLSATAQAAAEKAVQSKAKSSVVAIQPSTGEVLAMANQEPGDNVAFMGRLAPGSTMKIVTAATLIDNGVAGPGTSIPCPHTIVYRSQTFGNLPGLKANENATLAENFSRSCNTGFIKGIAHDDLNDNSLTQEAAKFGIGAEWHTGIPSYDGSVPPADTSDRGANAIGQGVVQMSPLNMASIVATVKGGGAFRQPVIVDSSYGVQRATASGITPGTASQLAQMMRTTARYGSGKPAVGHLGGDVGAKTGSAEVAGQSKPNSWFAGFRGDIAVAAVVIEGGRGGESAGPIVARVLGAGY</sequence>
<dbReference type="PANTHER" id="PTHR30627">
    <property type="entry name" value="PEPTIDOGLYCAN D,D-TRANSPEPTIDASE"/>
    <property type="match status" value="1"/>
</dbReference>
<feature type="transmembrane region" description="Helical" evidence="1">
    <location>
        <begin position="7"/>
        <end position="26"/>
    </location>
</feature>